<evidence type="ECO:0000313" key="3">
    <source>
        <dbReference type="EMBL" id="QXH54731.1"/>
    </source>
</evidence>
<dbReference type="PROSITE" id="PS51723">
    <property type="entry name" value="PEPTIDASE_M60"/>
    <property type="match status" value="1"/>
</dbReference>
<dbReference type="PROSITE" id="PS50231">
    <property type="entry name" value="RICIN_B_LECTIN"/>
    <property type="match status" value="1"/>
</dbReference>
<evidence type="ECO:0000313" key="4">
    <source>
        <dbReference type="Proteomes" id="UP000824010"/>
    </source>
</evidence>
<dbReference type="InterPro" id="IPR035423">
    <property type="entry name" value="M60-like_N"/>
</dbReference>
<name>A0ABX8NG27_9PSED</name>
<reference evidence="3 4" key="1">
    <citation type="journal article" date="2021" name="Microorganisms">
        <title>The Ever-Expanding Pseudomonas Genus: Description of 43 New Species and Partition of the Pseudomonas putida Group.</title>
        <authorList>
            <person name="Girard L."/>
            <person name="Lood C."/>
            <person name="Hofte M."/>
            <person name="Vandamme P."/>
            <person name="Rokni-Zadeh H."/>
            <person name="van Noort V."/>
            <person name="Lavigne R."/>
            <person name="De Mot R."/>
        </authorList>
    </citation>
    <scope>NUCLEOTIDE SEQUENCE [LARGE SCALE GENOMIC DNA]</scope>
    <source>
        <strain evidence="3 4">COW77</strain>
    </source>
</reference>
<keyword evidence="1" id="KW-0732">Signal</keyword>
<dbReference type="InterPro" id="IPR051244">
    <property type="entry name" value="TCAF"/>
</dbReference>
<evidence type="ECO:0000259" key="2">
    <source>
        <dbReference type="PROSITE" id="PS51723"/>
    </source>
</evidence>
<feature type="chain" id="PRO_5045580971" evidence="1">
    <location>
        <begin position="35"/>
        <end position="885"/>
    </location>
</feature>
<dbReference type="Pfam" id="PF17291">
    <property type="entry name" value="M60-like_N"/>
    <property type="match status" value="1"/>
</dbReference>
<accession>A0ABX8NG27</accession>
<dbReference type="Pfam" id="PF13402">
    <property type="entry name" value="Peptidase_M60"/>
    <property type="match status" value="1"/>
</dbReference>
<proteinExistence type="predicted"/>
<feature type="domain" description="Peptidase M60" evidence="2">
    <location>
        <begin position="220"/>
        <end position="531"/>
    </location>
</feature>
<organism evidence="3 4">
    <name type="scientific">Pseudomonas maumuensis</name>
    <dbReference type="NCBI Taxonomy" id="2842354"/>
    <lineage>
        <taxon>Bacteria</taxon>
        <taxon>Pseudomonadati</taxon>
        <taxon>Pseudomonadota</taxon>
        <taxon>Gammaproteobacteria</taxon>
        <taxon>Pseudomonadales</taxon>
        <taxon>Pseudomonadaceae</taxon>
        <taxon>Pseudomonas</taxon>
    </lineage>
</organism>
<dbReference type="PANTHER" id="PTHR15730:SF5">
    <property type="entry name" value="SI:CH211-210B2.2-RELATED"/>
    <property type="match status" value="1"/>
</dbReference>
<keyword evidence="4" id="KW-1185">Reference proteome</keyword>
<gene>
    <name evidence="3" type="ORF">KSS90_15310</name>
</gene>
<protein>
    <submittedName>
        <fullName evidence="3">M60 family metallopeptidase</fullName>
    </submittedName>
</protein>
<dbReference type="Proteomes" id="UP000824010">
    <property type="component" value="Chromosome"/>
</dbReference>
<sequence>MNRSRLNHPFLPFSLAMTLLVLLLTGLSSGFAQADETYDVLTNKSAFEQGASRQCLRASASGQEVDLGPCETEGEAAELTQWTVRQQDGGLLLVNRRTAADGTQRCLVNVAWAPAMGPCDSSRDENRWIVRDGSPNYVSLQNAYSTEQRCLEVSDTAVKLVTCARLLSDTALWSDTHMPRDPVYHQDHPEEFPQPRTLDIAALPSAESERARARQSLLWADWQPTGFHLNPYTELSVDVAGDPGAAVLELVIGTPALVHPWNIASSESEPLVRTLQPGQNRVYSVRGGLISVRYVTDSIDTSAPNVTVTLGEQAEPVPYFEPGKTSLEQWKSMLKVSKVPVALLHSKRVIVASSLQSMQRSDQNAEALLQVMDQGIQAQDQLAGQAGSDPRDRPSPLRRYVVETQTGVNPNASTYRAAIPVPYVLDALSADKAKSNWMLWHELGHLRQSSIWTWNPGLLTEVTVNVYTLASLRRFYGEIVPAPPGGPSPAHWDKAQIYLAAPEKDREFENLKKTENLHMGVMFEQLRVAFGETFYPTLERAVRASPDPGNRRGRKQLFMVEASRAAKHDLSDYFIHWGLAPDSQTLAAIKALGLEKPQDDPTAKPVYGGSAANRMLDLWGFWGPDAKSANPEKTKMAPRNLQLEGHAFAAQGTHIEVLHSNGEWRAVGDVGKYLAFSNAKLDETWMGKDGTVKARLKGSTDSSTFTVTQRPLITKLTALRTPDGLIKVTGRGQPQGASIDVGRQDGSWPGIGSINADGTFQHAALNNGFLIDGRTTLHARMDYLGRKFKEDYLVPVAQVLELSGKWVGNKLEAKGKAAPVGATVEALNSQRQWVGIASVKADGTFANLGLDSRYLSDGKQILEVHITLADGSVTQSKVVDTGGQR</sequence>
<feature type="signal peptide" evidence="1">
    <location>
        <begin position="1"/>
        <end position="34"/>
    </location>
</feature>
<evidence type="ECO:0000256" key="1">
    <source>
        <dbReference type="SAM" id="SignalP"/>
    </source>
</evidence>
<dbReference type="InterPro" id="IPR031161">
    <property type="entry name" value="Peptidase_M60_dom"/>
</dbReference>
<dbReference type="RefSeq" id="WP_217866241.1">
    <property type="nucleotide sequence ID" value="NZ_CP077077.1"/>
</dbReference>
<dbReference type="EMBL" id="CP077077">
    <property type="protein sequence ID" value="QXH54731.1"/>
    <property type="molecule type" value="Genomic_DNA"/>
</dbReference>
<dbReference type="SMART" id="SM01276">
    <property type="entry name" value="M60-like"/>
    <property type="match status" value="1"/>
</dbReference>
<dbReference type="PANTHER" id="PTHR15730">
    <property type="entry name" value="EXPERIMENTAL AUTOIMMUNE PROSTATITIS ANTIGEN 2-RELATED"/>
    <property type="match status" value="1"/>
</dbReference>